<evidence type="ECO:0000313" key="1">
    <source>
        <dbReference type="EMBL" id="TFK65359.1"/>
    </source>
</evidence>
<keyword evidence="2" id="KW-1185">Reference proteome</keyword>
<proteinExistence type="predicted"/>
<dbReference type="EMBL" id="ML208439">
    <property type="protein sequence ID" value="TFK65359.1"/>
    <property type="molecule type" value="Genomic_DNA"/>
</dbReference>
<sequence>MRTSQDGFDEPDAEPVCHPDEDNGLFPFDCEARFLMGRLIYEKVQMSEGDTTNMMHLMDALNAANDPPFANADDLYATIDEIPFGGLPWQAAEARYTGELPEDAPPWMSETFKIYYRDPLKVMEQQLANPDFADEIDWSPKRMWRRCCDGCVCRHLQDLMSGDWAWEEADKIAKDPLTHGAVFAPIVLGSDKTTVSVASGQNEYYPLYASLGNVQNHVRRAHRNALTVIGFLAIPKADAANQDSPTFRTFRRQLTHSTLLHILSPLEPHMRRPRVTLCGDGFYRRVIYGIGPYIADYPEQCLIAVIVSGWCPRCLCPCDELGTGSEQHTLRSWEHRELALKVCDGNPRQVWDGFGIIADVVPFTAYLPRANIHEVMTPDLLHQLIKGVFKDHLVTWIVEWLERQPNGKKKVAELDRRINAPGHFTGLRRFPDGRNFKQWTGDDSKALMKVFVPALDGLVPEGMVRSVSSFMEFCYLARRSIINTQDLHVMEAVLDDFHRQREIFRHEGIRVDFNLPRQHSLRHYRMQIQRFGAPNGLCSSITESKHIKDVKEPWRRSNRNQPLGQIITTVQRTAQLQAFDTYARSRGLFKLGINIGPASVTERNPTITPVQVSPSTKKPDPFDGDAEDCEDDDENSDEVEDLDVQITTVCSSFVRLPARPAPGYAREVDQLGPRLDLPLREYVDLTDCPRPSFTLRVNIYHLTRVVFYAPSDRSNIRGLRHELIRANPSWLGEGPRNDCVFVQKPNRSRSHGGFKDLEVAQVQAFLNFEHESRPYPCALVRWFEKVGNAPCPVMRMWKVRPKLDHARRRVCTIIPLDSIVRAAHLIGTYGPTALPREYRYQDCNHTFKTFYVNKYIDHHAHELAF</sequence>
<name>A0ACD3AJG9_9AGAR</name>
<reference evidence="1 2" key="1">
    <citation type="journal article" date="2019" name="Nat. Ecol. Evol.">
        <title>Megaphylogeny resolves global patterns of mushroom evolution.</title>
        <authorList>
            <person name="Varga T."/>
            <person name="Krizsan K."/>
            <person name="Foldi C."/>
            <person name="Dima B."/>
            <person name="Sanchez-Garcia M."/>
            <person name="Sanchez-Ramirez S."/>
            <person name="Szollosi G.J."/>
            <person name="Szarkandi J.G."/>
            <person name="Papp V."/>
            <person name="Albert L."/>
            <person name="Andreopoulos W."/>
            <person name="Angelini C."/>
            <person name="Antonin V."/>
            <person name="Barry K.W."/>
            <person name="Bougher N.L."/>
            <person name="Buchanan P."/>
            <person name="Buyck B."/>
            <person name="Bense V."/>
            <person name="Catcheside P."/>
            <person name="Chovatia M."/>
            <person name="Cooper J."/>
            <person name="Damon W."/>
            <person name="Desjardin D."/>
            <person name="Finy P."/>
            <person name="Geml J."/>
            <person name="Haridas S."/>
            <person name="Hughes K."/>
            <person name="Justo A."/>
            <person name="Karasinski D."/>
            <person name="Kautmanova I."/>
            <person name="Kiss B."/>
            <person name="Kocsube S."/>
            <person name="Kotiranta H."/>
            <person name="LaButti K.M."/>
            <person name="Lechner B.E."/>
            <person name="Liimatainen K."/>
            <person name="Lipzen A."/>
            <person name="Lukacs Z."/>
            <person name="Mihaltcheva S."/>
            <person name="Morgado L.N."/>
            <person name="Niskanen T."/>
            <person name="Noordeloos M.E."/>
            <person name="Ohm R.A."/>
            <person name="Ortiz-Santana B."/>
            <person name="Ovrebo C."/>
            <person name="Racz N."/>
            <person name="Riley R."/>
            <person name="Savchenko A."/>
            <person name="Shiryaev A."/>
            <person name="Soop K."/>
            <person name="Spirin V."/>
            <person name="Szebenyi C."/>
            <person name="Tomsovsky M."/>
            <person name="Tulloss R.E."/>
            <person name="Uehling J."/>
            <person name="Grigoriev I.V."/>
            <person name="Vagvolgyi C."/>
            <person name="Papp T."/>
            <person name="Martin F.M."/>
            <person name="Miettinen O."/>
            <person name="Hibbett D.S."/>
            <person name="Nagy L.G."/>
        </authorList>
    </citation>
    <scope>NUCLEOTIDE SEQUENCE [LARGE SCALE GENOMIC DNA]</scope>
    <source>
        <strain evidence="1 2">NL-1719</strain>
    </source>
</reference>
<protein>
    <submittedName>
        <fullName evidence="1">Uncharacterized protein</fullName>
    </submittedName>
</protein>
<evidence type="ECO:0000313" key="2">
    <source>
        <dbReference type="Proteomes" id="UP000308600"/>
    </source>
</evidence>
<accession>A0ACD3AJG9</accession>
<organism evidence="1 2">
    <name type="scientific">Pluteus cervinus</name>
    <dbReference type="NCBI Taxonomy" id="181527"/>
    <lineage>
        <taxon>Eukaryota</taxon>
        <taxon>Fungi</taxon>
        <taxon>Dikarya</taxon>
        <taxon>Basidiomycota</taxon>
        <taxon>Agaricomycotina</taxon>
        <taxon>Agaricomycetes</taxon>
        <taxon>Agaricomycetidae</taxon>
        <taxon>Agaricales</taxon>
        <taxon>Pluteineae</taxon>
        <taxon>Pluteaceae</taxon>
        <taxon>Pluteus</taxon>
    </lineage>
</organism>
<dbReference type="Proteomes" id="UP000308600">
    <property type="component" value="Unassembled WGS sequence"/>
</dbReference>
<gene>
    <name evidence="1" type="ORF">BDN72DRAFT_871836</name>
</gene>